<dbReference type="EMBL" id="JADQDM010000021">
    <property type="protein sequence ID" value="MBF9223967.1"/>
    <property type="molecule type" value="Genomic_DNA"/>
</dbReference>
<comment type="caution">
    <text evidence="2">The sequence shown here is derived from an EMBL/GenBank/DDBJ whole genome shotgun (WGS) entry which is preliminary data.</text>
</comment>
<evidence type="ECO:0000313" key="2">
    <source>
        <dbReference type="EMBL" id="MBF9223967.1"/>
    </source>
</evidence>
<name>A0ABS0IBL3_9BACT</name>
<keyword evidence="3" id="KW-1185">Reference proteome</keyword>
<proteinExistence type="predicted"/>
<protein>
    <submittedName>
        <fullName evidence="2">Uncharacterized protein</fullName>
    </submittedName>
</protein>
<feature type="signal peptide" evidence="1">
    <location>
        <begin position="1"/>
        <end position="19"/>
    </location>
</feature>
<evidence type="ECO:0000256" key="1">
    <source>
        <dbReference type="SAM" id="SignalP"/>
    </source>
</evidence>
<feature type="chain" id="PRO_5047525167" evidence="1">
    <location>
        <begin position="20"/>
        <end position="119"/>
    </location>
</feature>
<sequence>MKKVFLSTALALAVAGSWAFYPKAPAEPSGYMMVIGSATFAGFTSKAEVTVVDAAGKSTVVDVDARNTSAKQITQSMNKLHMAELQKINELKQQGWVVIQATPQAIEGMMTTAYLLEKR</sequence>
<accession>A0ABS0IBL3</accession>
<dbReference type="RefSeq" id="WP_196295391.1">
    <property type="nucleotide sequence ID" value="NZ_JADQDM010000021.1"/>
</dbReference>
<organism evidence="2 3">
    <name type="scientific">Hymenobacter ruricola</name>
    <dbReference type="NCBI Taxonomy" id="2791023"/>
    <lineage>
        <taxon>Bacteria</taxon>
        <taxon>Pseudomonadati</taxon>
        <taxon>Bacteroidota</taxon>
        <taxon>Cytophagia</taxon>
        <taxon>Cytophagales</taxon>
        <taxon>Hymenobacteraceae</taxon>
        <taxon>Hymenobacter</taxon>
    </lineage>
</organism>
<gene>
    <name evidence="2" type="ORF">I2H31_22890</name>
</gene>
<keyword evidence="1" id="KW-0732">Signal</keyword>
<evidence type="ECO:0000313" key="3">
    <source>
        <dbReference type="Proteomes" id="UP000618931"/>
    </source>
</evidence>
<reference evidence="2 3" key="1">
    <citation type="submission" date="2020-11" db="EMBL/GenBank/DDBJ databases">
        <authorList>
            <person name="Kim M.K."/>
        </authorList>
    </citation>
    <scope>NUCLEOTIDE SEQUENCE [LARGE SCALE GENOMIC DNA]</scope>
    <source>
        <strain evidence="2 3">BT662</strain>
    </source>
</reference>
<dbReference type="Proteomes" id="UP000618931">
    <property type="component" value="Unassembled WGS sequence"/>
</dbReference>